<dbReference type="InterPro" id="IPR018247">
    <property type="entry name" value="EF_Hand_1_Ca_BS"/>
</dbReference>
<dbReference type="Proteomes" id="UP001175271">
    <property type="component" value="Unassembled WGS sequence"/>
</dbReference>
<dbReference type="AlphaFoldDB" id="A0AA39M821"/>
<accession>A0AA39M821</accession>
<dbReference type="SUPFAM" id="SSF47473">
    <property type="entry name" value="EF-hand"/>
    <property type="match status" value="1"/>
</dbReference>
<comment type="caution">
    <text evidence="7">The sequence shown here is derived from an EMBL/GenBank/DDBJ whole genome shotgun (WGS) entry which is preliminary data.</text>
</comment>
<dbReference type="Gene3D" id="1.10.238.10">
    <property type="entry name" value="EF-hand"/>
    <property type="match status" value="1"/>
</dbReference>
<dbReference type="GO" id="GO:0048306">
    <property type="term" value="F:calcium-dependent protein binding"/>
    <property type="evidence" value="ECO:0007669"/>
    <property type="project" value="UniProtKB-ARBA"/>
</dbReference>
<evidence type="ECO:0000256" key="2">
    <source>
        <dbReference type="ARBA" id="ARBA00022490"/>
    </source>
</evidence>
<dbReference type="GO" id="GO:0005737">
    <property type="term" value="C:cytoplasm"/>
    <property type="evidence" value="ECO:0007669"/>
    <property type="project" value="UniProtKB-SubCell"/>
</dbReference>
<comment type="subcellular location">
    <subcellularLocation>
        <location evidence="1">Cytoplasm</location>
    </subcellularLocation>
</comment>
<evidence type="ECO:0000256" key="5">
    <source>
        <dbReference type="ARBA" id="ARBA00022837"/>
    </source>
</evidence>
<keyword evidence="5" id="KW-0106">Calcium</keyword>
<keyword evidence="8" id="KW-1185">Reference proteome</keyword>
<dbReference type="PANTHER" id="PTHR46212:SF9">
    <property type="entry name" value="PROGRAMMED CELL DEATH PROTEIN 6"/>
    <property type="match status" value="1"/>
</dbReference>
<evidence type="ECO:0000259" key="6">
    <source>
        <dbReference type="PROSITE" id="PS50222"/>
    </source>
</evidence>
<evidence type="ECO:0000256" key="1">
    <source>
        <dbReference type="ARBA" id="ARBA00004496"/>
    </source>
</evidence>
<gene>
    <name evidence="7" type="ORF">QR680_008536</name>
</gene>
<keyword evidence="2" id="KW-0963">Cytoplasm</keyword>
<organism evidence="7 8">
    <name type="scientific">Steinernema hermaphroditum</name>
    <dbReference type="NCBI Taxonomy" id="289476"/>
    <lineage>
        <taxon>Eukaryota</taxon>
        <taxon>Metazoa</taxon>
        <taxon>Ecdysozoa</taxon>
        <taxon>Nematoda</taxon>
        <taxon>Chromadorea</taxon>
        <taxon>Rhabditida</taxon>
        <taxon>Tylenchina</taxon>
        <taxon>Panagrolaimomorpha</taxon>
        <taxon>Strongyloidoidea</taxon>
        <taxon>Steinernematidae</taxon>
        <taxon>Steinernema</taxon>
    </lineage>
</organism>
<keyword evidence="3" id="KW-0479">Metal-binding</keyword>
<sequence>MQQPNLAQIFENVDRDRNGQISIDELQSALSNGSSSPFNPETCRLIFGMFDSNRDGAIDFREFEGLWNYVNEWTRCFRSFDRDNSGSIDHAELAQALTEFEISGYRLSAQLINILVLKFDRTQSNSVNFDDFIQLCVALQTLTAAFRHKDTDHDNVITIGFEEFLSMVFSLNM</sequence>
<dbReference type="Pfam" id="PF13833">
    <property type="entry name" value="EF-hand_8"/>
    <property type="match status" value="1"/>
</dbReference>
<dbReference type="InterPro" id="IPR002048">
    <property type="entry name" value="EF_hand_dom"/>
</dbReference>
<evidence type="ECO:0000313" key="7">
    <source>
        <dbReference type="EMBL" id="KAK0424188.1"/>
    </source>
</evidence>
<dbReference type="PROSITE" id="PS50222">
    <property type="entry name" value="EF_HAND_2"/>
    <property type="match status" value="2"/>
</dbReference>
<dbReference type="SMART" id="SM00054">
    <property type="entry name" value="EFh"/>
    <property type="match status" value="4"/>
</dbReference>
<feature type="domain" description="EF-hand" evidence="6">
    <location>
        <begin position="1"/>
        <end position="36"/>
    </location>
</feature>
<dbReference type="InterPro" id="IPR051426">
    <property type="entry name" value="Peflin/Sorcin_CaBP"/>
</dbReference>
<feature type="domain" description="EF-hand" evidence="6">
    <location>
        <begin position="68"/>
        <end position="103"/>
    </location>
</feature>
<evidence type="ECO:0000256" key="4">
    <source>
        <dbReference type="ARBA" id="ARBA00022737"/>
    </source>
</evidence>
<dbReference type="InterPro" id="IPR011992">
    <property type="entry name" value="EF-hand-dom_pair"/>
</dbReference>
<evidence type="ECO:0000256" key="3">
    <source>
        <dbReference type="ARBA" id="ARBA00022723"/>
    </source>
</evidence>
<dbReference type="GO" id="GO:0005509">
    <property type="term" value="F:calcium ion binding"/>
    <property type="evidence" value="ECO:0007669"/>
    <property type="project" value="InterPro"/>
</dbReference>
<protein>
    <recommendedName>
        <fullName evidence="6">EF-hand domain-containing protein</fullName>
    </recommendedName>
</protein>
<evidence type="ECO:0000313" key="8">
    <source>
        <dbReference type="Proteomes" id="UP001175271"/>
    </source>
</evidence>
<dbReference type="PROSITE" id="PS00018">
    <property type="entry name" value="EF_HAND_1"/>
    <property type="match status" value="2"/>
</dbReference>
<proteinExistence type="predicted"/>
<dbReference type="Pfam" id="PF13499">
    <property type="entry name" value="EF-hand_7"/>
    <property type="match status" value="2"/>
</dbReference>
<name>A0AA39M821_9BILA</name>
<dbReference type="PANTHER" id="PTHR46212">
    <property type="entry name" value="PEFLIN"/>
    <property type="match status" value="1"/>
</dbReference>
<dbReference type="EMBL" id="JAUCMV010000001">
    <property type="protein sequence ID" value="KAK0424188.1"/>
    <property type="molecule type" value="Genomic_DNA"/>
</dbReference>
<reference evidence="7" key="1">
    <citation type="submission" date="2023-06" db="EMBL/GenBank/DDBJ databases">
        <title>Genomic analysis of the entomopathogenic nematode Steinernema hermaphroditum.</title>
        <authorList>
            <person name="Schwarz E.M."/>
            <person name="Heppert J.K."/>
            <person name="Baniya A."/>
            <person name="Schwartz H.T."/>
            <person name="Tan C.-H."/>
            <person name="Antoshechkin I."/>
            <person name="Sternberg P.W."/>
            <person name="Goodrich-Blair H."/>
            <person name="Dillman A.R."/>
        </authorList>
    </citation>
    <scope>NUCLEOTIDE SEQUENCE</scope>
    <source>
        <strain evidence="7">PS9179</strain>
        <tissue evidence="7">Whole animal</tissue>
    </source>
</reference>
<keyword evidence="4" id="KW-0677">Repeat</keyword>